<sequence>MDLKEKLMEDHPQLSEYQIDQIIEDAERKVDADENNRGENSQN</sequence>
<name>A0A4R6LUF0_9FIRM</name>
<dbReference type="Proteomes" id="UP000295064">
    <property type="component" value="Unassembled WGS sequence"/>
</dbReference>
<evidence type="ECO:0000313" key="2">
    <source>
        <dbReference type="Proteomes" id="UP000295064"/>
    </source>
</evidence>
<gene>
    <name evidence="1" type="ORF">DFR79_106126</name>
</gene>
<proteinExistence type="predicted"/>
<dbReference type="AlphaFoldDB" id="A0A4R6LUF0"/>
<organism evidence="1 2">
    <name type="scientific">Halanaerobium saccharolyticum</name>
    <dbReference type="NCBI Taxonomy" id="43595"/>
    <lineage>
        <taxon>Bacteria</taxon>
        <taxon>Bacillati</taxon>
        <taxon>Bacillota</taxon>
        <taxon>Clostridia</taxon>
        <taxon>Halanaerobiales</taxon>
        <taxon>Halanaerobiaceae</taxon>
        <taxon>Halanaerobium</taxon>
    </lineage>
</organism>
<comment type="caution">
    <text evidence="1">The sequence shown here is derived from an EMBL/GenBank/DDBJ whole genome shotgun (WGS) entry which is preliminary data.</text>
</comment>
<dbReference type="RefSeq" id="WP_279512869.1">
    <property type="nucleotide sequence ID" value="NZ_SNWX01000006.1"/>
</dbReference>
<accession>A0A4R6LUF0</accession>
<reference evidence="1 2" key="1">
    <citation type="submission" date="2019-03" db="EMBL/GenBank/DDBJ databases">
        <title>Subsurface microbial communities from deep shales in Ohio and West Virginia, USA.</title>
        <authorList>
            <person name="Wrighton K."/>
        </authorList>
    </citation>
    <scope>NUCLEOTIDE SEQUENCE [LARGE SCALE GENOMIC DNA]</scope>
    <source>
        <strain evidence="1 2">MA284_T2</strain>
    </source>
</reference>
<protein>
    <submittedName>
        <fullName evidence="1">Uncharacterized protein</fullName>
    </submittedName>
</protein>
<dbReference type="EMBL" id="SNWX01000006">
    <property type="protein sequence ID" value="TDO92313.1"/>
    <property type="molecule type" value="Genomic_DNA"/>
</dbReference>
<evidence type="ECO:0000313" key="1">
    <source>
        <dbReference type="EMBL" id="TDO92313.1"/>
    </source>
</evidence>